<evidence type="ECO:0000313" key="2">
    <source>
        <dbReference type="Proteomes" id="UP000001054"/>
    </source>
</evidence>
<keyword evidence="2" id="KW-1185">Reference proteome</keyword>
<protein>
    <submittedName>
        <fullName evidence="1">Uncharacterized protein</fullName>
    </submittedName>
</protein>
<keyword evidence="1" id="KW-0614">Plasmid</keyword>
<dbReference type="EMBL" id="CP000874">
    <property type="protein sequence ID" value="ACP22200.1"/>
    <property type="molecule type" value="Genomic_DNA"/>
</dbReference>
<evidence type="ECO:0000313" key="1">
    <source>
        <dbReference type="EMBL" id="ACP22200.1"/>
    </source>
</evidence>
<reference evidence="2" key="1">
    <citation type="journal article" date="2004" name="J. Bacteriol.">
        <title>An evolutionary hot spot: the pNGR234b replicon of Rhizobium sp. strain NGR234.</title>
        <authorList>
            <person name="Streit W.R."/>
            <person name="Schmitz R.A."/>
            <person name="Perret X."/>
            <person name="Staehelin C."/>
            <person name="Deakin W.J."/>
            <person name="Raasch C."/>
            <person name="Liesegang H."/>
            <person name="Broughton W.J."/>
        </authorList>
    </citation>
    <scope>NUCLEOTIDE SEQUENCE [LARGE SCALE GENOMIC DNA]</scope>
    <source>
        <strain evidence="2">NBRC 101917 / NGR234</strain>
    </source>
</reference>
<sequence length="188" mass="21108">MFQESCRLPLAQVRIAIAPGFGSRRVQGRRRSWAPCQKLSATCDWAAEVARPRCSRHDRSPCESCRSAASTLTPWRRHQAAAAECCEALSSANRRSQSFFPKTVTTMSKGRKPEPRYNVVLRLSRACSKKVVDGLLWSNSEARPLRPKRKVAAIVPWTAANLVHEGEYEGWKAVMHSASEVSIQRLLF</sequence>
<dbReference type="HOGENOM" id="CLU_1440018_0_0_5"/>
<geneLocation type="plasmid" evidence="2">
    <name>sym pNGR234b</name>
</geneLocation>
<dbReference type="AlphaFoldDB" id="C3KQ42"/>
<accession>C3KQ42</accession>
<reference evidence="1 2" key="2">
    <citation type="journal article" date="2009" name="Appl. Environ. Microbiol.">
        <title>Rhizobium sp. strain NGR234 possesses a remarkable number of secretion systems.</title>
        <authorList>
            <person name="Schmeisser C."/>
            <person name="Liesegang H."/>
            <person name="Krysciak D."/>
            <person name="Bakkou N."/>
            <person name="Le Quere A."/>
            <person name="Wollherr A."/>
            <person name="Heinemeyer I."/>
            <person name="Morgenstern B."/>
            <person name="Pommerening-Roeser A."/>
            <person name="Flores M."/>
            <person name="Palacios R."/>
            <person name="Brenner S."/>
            <person name="Gottschalk G."/>
            <person name="Schmitz R.A."/>
            <person name="Broughton W.J."/>
            <person name="Perret X."/>
            <person name="Strittmatter A.W."/>
            <person name="Streit W.R."/>
        </authorList>
    </citation>
    <scope>NUCLEOTIDE SEQUENCE [LARGE SCALE GENOMIC DNA]</scope>
    <source>
        <strain evidence="2">NBRC 101917 / NGR234</strain>
    </source>
</reference>
<proteinExistence type="predicted"/>
<name>C3KQ42_SINFN</name>
<gene>
    <name evidence="1" type="ordered locus">NGR_b07420</name>
</gene>
<dbReference type="Proteomes" id="UP000001054">
    <property type="component" value="Plasmid pNGR234b"/>
</dbReference>
<organism evidence="1 2">
    <name type="scientific">Sinorhizobium fredii (strain NBRC 101917 / NGR234)</name>
    <dbReference type="NCBI Taxonomy" id="394"/>
    <lineage>
        <taxon>Bacteria</taxon>
        <taxon>Pseudomonadati</taxon>
        <taxon>Pseudomonadota</taxon>
        <taxon>Alphaproteobacteria</taxon>
        <taxon>Hyphomicrobiales</taxon>
        <taxon>Rhizobiaceae</taxon>
        <taxon>Sinorhizobium/Ensifer group</taxon>
        <taxon>Sinorhizobium</taxon>
    </lineage>
</organism>
<dbReference type="KEGG" id="rhi:NGR_b07420"/>